<evidence type="ECO:0000256" key="3">
    <source>
        <dbReference type="ARBA" id="ARBA00022729"/>
    </source>
</evidence>
<keyword evidence="4" id="KW-0653">Protein transport</keyword>
<feature type="signal peptide" evidence="5">
    <location>
        <begin position="1"/>
        <end position="19"/>
    </location>
</feature>
<reference evidence="6 9" key="2">
    <citation type="submission" date="2018-12" db="EMBL/GenBank/DDBJ databases">
        <title>Characterization and Draft Genome of Vibrio anguillarum J360 Marine Pathogen Isolated from an Outbreak in Lumpfish (Cyclopterus lumpus).</title>
        <authorList>
            <person name="Vasquez J.I."/>
            <person name="Cao T."/>
            <person name="Chakraborty S."/>
            <person name="Gnanagobal H."/>
            <person name="Wescot J."/>
            <person name="Boyce D."/>
            <person name="Santander J."/>
        </authorList>
    </citation>
    <scope>NUCLEOTIDE SEQUENCE [LARGE SCALE GENOMIC DNA]</scope>
    <source>
        <strain evidence="6 9">J360</strain>
    </source>
</reference>
<organism evidence="7 8">
    <name type="scientific">Vibrio anguillarum</name>
    <name type="common">Listonella anguillarum</name>
    <dbReference type="NCBI Taxonomy" id="55601"/>
    <lineage>
        <taxon>Bacteria</taxon>
        <taxon>Pseudomonadati</taxon>
        <taxon>Pseudomonadota</taxon>
        <taxon>Gammaproteobacteria</taxon>
        <taxon>Vibrionales</taxon>
        <taxon>Vibrionaceae</taxon>
        <taxon>Vibrio</taxon>
    </lineage>
</organism>
<evidence type="ECO:0000256" key="4">
    <source>
        <dbReference type="ARBA" id="ARBA00022927"/>
    </source>
</evidence>
<reference evidence="7" key="3">
    <citation type="submission" date="2021-05" db="EMBL/GenBank/DDBJ databases">
        <authorList>
            <person name="Kalatzis P.G."/>
            <person name="Castillo D."/>
            <person name="D'Alvise P."/>
            <person name="Middelboe M."/>
            <person name="Gram L."/>
        </authorList>
    </citation>
    <scope>NUCLEOTIDE SEQUENCE</scope>
    <source>
        <strain evidence="7">90-11-286</strain>
    </source>
</reference>
<dbReference type="Proteomes" id="UP000078309">
    <property type="component" value="Unassembled WGS sequence"/>
</dbReference>
<dbReference type="RefSeq" id="WP_017048106.1">
    <property type="nucleotide sequence ID" value="NZ_AJYT02000001.1"/>
</dbReference>
<dbReference type="Proteomes" id="UP000256923">
    <property type="component" value="Chromosome 1"/>
</dbReference>
<keyword evidence="7" id="KW-0449">Lipoprotein</keyword>
<dbReference type="Pfam" id="PF19574">
    <property type="entry name" value="LolA_3"/>
    <property type="match status" value="1"/>
</dbReference>
<dbReference type="STRING" id="55601.AA407_05140"/>
<dbReference type="EMBL" id="JAHGUI010000041">
    <property type="protein sequence ID" value="MBT2919255.1"/>
    <property type="molecule type" value="Genomic_DNA"/>
</dbReference>
<evidence type="ECO:0000256" key="5">
    <source>
        <dbReference type="SAM" id="SignalP"/>
    </source>
</evidence>
<dbReference type="AlphaFoldDB" id="A0A191W4U6"/>
<dbReference type="SUPFAM" id="SSF89392">
    <property type="entry name" value="Prokaryotic lipoproteins and lipoprotein localization factors"/>
    <property type="match status" value="1"/>
</dbReference>
<evidence type="ECO:0000313" key="6">
    <source>
        <dbReference type="EMBL" id="AZS23962.1"/>
    </source>
</evidence>
<accession>A0A191W4U6</accession>
<name>A0A191W4U6_VIBAN</name>
<keyword evidence="3 5" id="KW-0732">Signal</keyword>
<comment type="subunit">
    <text evidence="1">Monomer.</text>
</comment>
<evidence type="ECO:0000313" key="8">
    <source>
        <dbReference type="Proteomes" id="UP000078309"/>
    </source>
</evidence>
<keyword evidence="2" id="KW-0813">Transport</keyword>
<sequence>MMRRFLWLTLALFSPLLWAQVTDLASLQAQLAKHQIVRGEFTQLRHIEMFEQPLSSAGKFLLDKQNGLLWQQNSPFPVNLVLTQDKLRQTFANQPPQVITEKENPMAFYFSHLFLSVFHGDTQQLNEQFTMTLHSEDGQWQLNLTPRNAPLSSVFTSITLTGRDDIDGLILQEVRGDKTEIQFTNQNHQPERLTHAEQAQFNF</sequence>
<dbReference type="Gene3D" id="2.50.20.10">
    <property type="entry name" value="Lipoprotein localisation LolA/LolB/LppX"/>
    <property type="match status" value="1"/>
</dbReference>
<reference evidence="7 8" key="1">
    <citation type="journal article" date="2017" name="J. Fish Dis.">
        <title>Comparative assessment of Vibrio virulence in marine fish larvae.</title>
        <authorList>
            <person name="Ronneseth A."/>
            <person name="Castillo D."/>
            <person name="D'Alvise P."/>
            <person name="Tonnesen O."/>
            <person name="Haugland G."/>
            <person name="Grotkjaer T."/>
            <person name="Engell-Sorensen K."/>
            <person name="Norremark L."/>
            <person name="Bergh O."/>
            <person name="Wergeland H.I."/>
            <person name="Gram L."/>
        </authorList>
    </citation>
    <scope>NUCLEOTIDE SEQUENCE [LARGE SCALE GENOMIC DNA]</scope>
    <source>
        <strain evidence="7 8">90-11-286</strain>
    </source>
</reference>
<dbReference type="GO" id="GO:0015031">
    <property type="term" value="P:protein transport"/>
    <property type="evidence" value="ECO:0007669"/>
    <property type="project" value="UniProtKB-KW"/>
</dbReference>
<evidence type="ECO:0000313" key="9">
    <source>
        <dbReference type="Proteomes" id="UP000256923"/>
    </source>
</evidence>
<dbReference type="EMBL" id="CP034672">
    <property type="protein sequence ID" value="AZS23962.1"/>
    <property type="molecule type" value="Genomic_DNA"/>
</dbReference>
<dbReference type="InterPro" id="IPR029046">
    <property type="entry name" value="LolA/LolB/LppX"/>
</dbReference>
<evidence type="ECO:0000256" key="2">
    <source>
        <dbReference type="ARBA" id="ARBA00022448"/>
    </source>
</evidence>
<dbReference type="CDD" id="cd16325">
    <property type="entry name" value="LolA"/>
    <property type="match status" value="1"/>
</dbReference>
<dbReference type="OrthoDB" id="5700849at2"/>
<dbReference type="InterPro" id="IPR004564">
    <property type="entry name" value="OM_lipoprot_carrier_LolA-like"/>
</dbReference>
<feature type="chain" id="PRO_5011378590" evidence="5">
    <location>
        <begin position="20"/>
        <end position="203"/>
    </location>
</feature>
<proteinExistence type="predicted"/>
<evidence type="ECO:0000313" key="7">
    <source>
        <dbReference type="EMBL" id="MBT2919255.1"/>
    </source>
</evidence>
<evidence type="ECO:0000256" key="1">
    <source>
        <dbReference type="ARBA" id="ARBA00011245"/>
    </source>
</evidence>
<gene>
    <name evidence="6" type="ORF">DYL72_02045</name>
    <name evidence="7" type="ORF">PL14_11190</name>
</gene>
<protein>
    <submittedName>
        <fullName evidence="7">Outer membrane lipoprotein carrier protein LolA</fullName>
    </submittedName>
</protein>